<protein>
    <submittedName>
        <fullName evidence="4">Ankyrin repeat domain-containing protein</fullName>
    </submittedName>
</protein>
<dbReference type="PROSITE" id="PS50297">
    <property type="entry name" value="ANK_REP_REGION"/>
    <property type="match status" value="1"/>
</dbReference>
<keyword evidence="1" id="KW-0677">Repeat</keyword>
<keyword evidence="5" id="KW-1185">Reference proteome</keyword>
<dbReference type="InterPro" id="IPR036770">
    <property type="entry name" value="Ankyrin_rpt-contain_sf"/>
</dbReference>
<dbReference type="PANTHER" id="PTHR24173:SF74">
    <property type="entry name" value="ANKYRIN REPEAT DOMAIN-CONTAINING PROTEIN 16"/>
    <property type="match status" value="1"/>
</dbReference>
<keyword evidence="2 3" id="KW-0040">ANK repeat</keyword>
<dbReference type="Pfam" id="PF00023">
    <property type="entry name" value="Ank"/>
    <property type="match status" value="1"/>
</dbReference>
<evidence type="ECO:0000256" key="3">
    <source>
        <dbReference type="PROSITE-ProRule" id="PRU00023"/>
    </source>
</evidence>
<proteinExistence type="predicted"/>
<dbReference type="SMART" id="SM00248">
    <property type="entry name" value="ANK"/>
    <property type="match status" value="5"/>
</dbReference>
<reference evidence="5" key="1">
    <citation type="journal article" date="2019" name="Int. J. Syst. Evol. Microbiol.">
        <title>The Global Catalogue of Microorganisms (GCM) 10K type strain sequencing project: providing services to taxonomists for standard genome sequencing and annotation.</title>
        <authorList>
            <consortium name="The Broad Institute Genomics Platform"/>
            <consortium name="The Broad Institute Genome Sequencing Center for Infectious Disease"/>
            <person name="Wu L."/>
            <person name="Ma J."/>
        </authorList>
    </citation>
    <scope>NUCLEOTIDE SEQUENCE [LARGE SCALE GENOMIC DNA]</scope>
    <source>
        <strain evidence="5">CCUG 53762</strain>
    </source>
</reference>
<feature type="repeat" description="ANK" evidence="3">
    <location>
        <begin position="136"/>
        <end position="173"/>
    </location>
</feature>
<comment type="caution">
    <text evidence="4">The sequence shown here is derived from an EMBL/GenBank/DDBJ whole genome shotgun (WGS) entry which is preliminary data.</text>
</comment>
<feature type="repeat" description="ANK" evidence="3">
    <location>
        <begin position="36"/>
        <end position="68"/>
    </location>
</feature>
<dbReference type="SUPFAM" id="SSF48403">
    <property type="entry name" value="Ankyrin repeat"/>
    <property type="match status" value="1"/>
</dbReference>
<sequence length="200" mass="22195">MTHQQTDIIESVRKNQIDKVEQELKAGLNVNTQDKNQQSLLLIATKQQNYQMAELLVKNGADVNLQDNILDSPFLYAGAAGLTNFLELFLQHGTRFDVFNRYNGSALIPACERGHIETVRLLANTKGFPIDHVNRLGWTGLLEAVILGDGSQKYVEIVRILIDAGSDINIPDKNGVTALQHAQSAGYKNIAEVLKKSKNR</sequence>
<dbReference type="Pfam" id="PF12796">
    <property type="entry name" value="Ank_2"/>
    <property type="match status" value="1"/>
</dbReference>
<dbReference type="PANTHER" id="PTHR24173">
    <property type="entry name" value="ANKYRIN REPEAT CONTAINING"/>
    <property type="match status" value="1"/>
</dbReference>
<dbReference type="Proteomes" id="UP001597118">
    <property type="component" value="Unassembled WGS sequence"/>
</dbReference>
<accession>A0ABW4I8R3</accession>
<dbReference type="Gene3D" id="1.25.40.20">
    <property type="entry name" value="Ankyrin repeat-containing domain"/>
    <property type="match status" value="1"/>
</dbReference>
<evidence type="ECO:0000256" key="1">
    <source>
        <dbReference type="ARBA" id="ARBA00022737"/>
    </source>
</evidence>
<evidence type="ECO:0000256" key="2">
    <source>
        <dbReference type="ARBA" id="ARBA00023043"/>
    </source>
</evidence>
<dbReference type="EMBL" id="JBHUDG010000001">
    <property type="protein sequence ID" value="MFD1628384.1"/>
    <property type="molecule type" value="Genomic_DNA"/>
</dbReference>
<dbReference type="InterPro" id="IPR002110">
    <property type="entry name" value="Ankyrin_rpt"/>
</dbReference>
<dbReference type="PROSITE" id="PS50088">
    <property type="entry name" value="ANK_REPEAT"/>
    <property type="match status" value="2"/>
</dbReference>
<evidence type="ECO:0000313" key="4">
    <source>
        <dbReference type="EMBL" id="MFD1628384.1"/>
    </source>
</evidence>
<organism evidence="4 5">
    <name type="scientific">Pseudopedobacter beijingensis</name>
    <dbReference type="NCBI Taxonomy" id="1207056"/>
    <lineage>
        <taxon>Bacteria</taxon>
        <taxon>Pseudomonadati</taxon>
        <taxon>Bacteroidota</taxon>
        <taxon>Sphingobacteriia</taxon>
        <taxon>Sphingobacteriales</taxon>
        <taxon>Sphingobacteriaceae</taxon>
        <taxon>Pseudopedobacter</taxon>
    </lineage>
</organism>
<evidence type="ECO:0000313" key="5">
    <source>
        <dbReference type="Proteomes" id="UP001597118"/>
    </source>
</evidence>
<gene>
    <name evidence="4" type="ORF">ACFSAH_00770</name>
</gene>
<dbReference type="RefSeq" id="WP_379660771.1">
    <property type="nucleotide sequence ID" value="NZ_JBHUDG010000001.1"/>
</dbReference>
<name>A0ABW4I8R3_9SPHI</name>